<dbReference type="EMBL" id="JAATJL010000001">
    <property type="protein sequence ID" value="NJC24017.1"/>
    <property type="molecule type" value="Genomic_DNA"/>
</dbReference>
<keyword evidence="4" id="KW-1185">Reference proteome</keyword>
<dbReference type="AlphaFoldDB" id="A0A846RV29"/>
<feature type="domain" description="Ketoreductase" evidence="2">
    <location>
        <begin position="3"/>
        <end position="180"/>
    </location>
</feature>
<protein>
    <submittedName>
        <fullName evidence="3">3-oxoacyl-[acyl-carrier protein] reductase</fullName>
        <ecNumber evidence="3">1.1.1.100</ecNumber>
    </submittedName>
</protein>
<dbReference type="Gene3D" id="3.40.50.720">
    <property type="entry name" value="NAD(P)-binding Rossmann-like Domain"/>
    <property type="match status" value="1"/>
</dbReference>
<organism evidence="3 4">
    <name type="scientific">Arthrobacter pigmenti</name>
    <dbReference type="NCBI Taxonomy" id="271432"/>
    <lineage>
        <taxon>Bacteria</taxon>
        <taxon>Bacillati</taxon>
        <taxon>Actinomycetota</taxon>
        <taxon>Actinomycetes</taxon>
        <taxon>Micrococcales</taxon>
        <taxon>Micrococcaceae</taxon>
        <taxon>Arthrobacter</taxon>
    </lineage>
</organism>
<dbReference type="PRINTS" id="PR00080">
    <property type="entry name" value="SDRFAMILY"/>
</dbReference>
<dbReference type="PANTHER" id="PTHR42760">
    <property type="entry name" value="SHORT-CHAIN DEHYDROGENASES/REDUCTASES FAMILY MEMBER"/>
    <property type="match status" value="1"/>
</dbReference>
<accession>A0A846RV29</accession>
<dbReference type="SMART" id="SM00822">
    <property type="entry name" value="PKS_KR"/>
    <property type="match status" value="1"/>
</dbReference>
<dbReference type="CDD" id="cd05233">
    <property type="entry name" value="SDR_c"/>
    <property type="match status" value="1"/>
</dbReference>
<dbReference type="PRINTS" id="PR00081">
    <property type="entry name" value="GDHRDH"/>
</dbReference>
<sequence length="240" mass="25076">MSRTILVTGGSNGIGRAIAQQFVEAGDRVIITGRTSNRLRATAESLGCEHIRSDAGNPDDVAALFDELNGHVDVLVNNAGGFAPRPTNEEENPINATASQWMENLRLNLLSAVLMTTACQPRLRPGSAVIHLGSIGAEYAGNAYSTAKAALAAWNAGLSAQLGPNGITTNVIAAGYIEDTDLFHGGMRDERRAKLIAATHDKRAGDAADIAATAFFLASPGARHITGQTIHVNGGAHTTR</sequence>
<dbReference type="InterPro" id="IPR002347">
    <property type="entry name" value="SDR_fam"/>
</dbReference>
<dbReference type="RefSeq" id="WP_167995322.1">
    <property type="nucleotide sequence ID" value="NZ_JAATJL010000001.1"/>
</dbReference>
<dbReference type="GO" id="GO:0030497">
    <property type="term" value="P:fatty acid elongation"/>
    <property type="evidence" value="ECO:0007669"/>
    <property type="project" value="TreeGrafter"/>
</dbReference>
<dbReference type="InterPro" id="IPR057326">
    <property type="entry name" value="KR_dom"/>
</dbReference>
<dbReference type="PANTHER" id="PTHR42760:SF40">
    <property type="entry name" value="3-OXOACYL-[ACYL-CARRIER-PROTEIN] REDUCTASE, CHLOROPLASTIC"/>
    <property type="match status" value="1"/>
</dbReference>
<reference evidence="3 4" key="1">
    <citation type="submission" date="2020-03" db="EMBL/GenBank/DDBJ databases">
        <title>Sequencing the genomes of 1000 actinobacteria strains.</title>
        <authorList>
            <person name="Klenk H.-P."/>
        </authorList>
    </citation>
    <scope>NUCLEOTIDE SEQUENCE [LARGE SCALE GENOMIC DNA]</scope>
    <source>
        <strain evidence="3 4">DSM 16403</strain>
    </source>
</reference>
<evidence type="ECO:0000256" key="1">
    <source>
        <dbReference type="ARBA" id="ARBA00006484"/>
    </source>
</evidence>
<evidence type="ECO:0000313" key="4">
    <source>
        <dbReference type="Proteomes" id="UP000547458"/>
    </source>
</evidence>
<dbReference type="InterPro" id="IPR036291">
    <property type="entry name" value="NAD(P)-bd_dom_sf"/>
</dbReference>
<dbReference type="Pfam" id="PF13561">
    <property type="entry name" value="adh_short_C2"/>
    <property type="match status" value="1"/>
</dbReference>
<evidence type="ECO:0000313" key="3">
    <source>
        <dbReference type="EMBL" id="NJC24017.1"/>
    </source>
</evidence>
<proteinExistence type="inferred from homology"/>
<comment type="similarity">
    <text evidence="1">Belongs to the short-chain dehydrogenases/reductases (SDR) family.</text>
</comment>
<comment type="caution">
    <text evidence="3">The sequence shown here is derived from an EMBL/GenBank/DDBJ whole genome shotgun (WGS) entry which is preliminary data.</text>
</comment>
<keyword evidence="3" id="KW-0560">Oxidoreductase</keyword>
<dbReference type="Proteomes" id="UP000547458">
    <property type="component" value="Unassembled WGS sequence"/>
</dbReference>
<dbReference type="GO" id="GO:0004316">
    <property type="term" value="F:3-oxoacyl-[acyl-carrier-protein] reductase (NADPH) activity"/>
    <property type="evidence" value="ECO:0007669"/>
    <property type="project" value="UniProtKB-EC"/>
</dbReference>
<name>A0A846RV29_9MICC</name>
<evidence type="ECO:0000259" key="2">
    <source>
        <dbReference type="SMART" id="SM00822"/>
    </source>
</evidence>
<dbReference type="EC" id="1.1.1.100" evidence="3"/>
<dbReference type="SUPFAM" id="SSF51735">
    <property type="entry name" value="NAD(P)-binding Rossmann-fold domains"/>
    <property type="match status" value="1"/>
</dbReference>
<gene>
    <name evidence="3" type="ORF">BJ994_003093</name>
</gene>